<dbReference type="PANTHER" id="PTHR14859:SF15">
    <property type="entry name" value="ENDONUCLEASE_EXONUCLEASE_PHOSPHATASE DOMAIN-CONTAINING PROTEIN"/>
    <property type="match status" value="1"/>
</dbReference>
<keyword evidence="3" id="KW-1185">Reference proteome</keyword>
<keyword evidence="2" id="KW-0378">Hydrolase</keyword>
<dbReference type="InterPro" id="IPR036691">
    <property type="entry name" value="Endo/exonu/phosph_ase_sf"/>
</dbReference>
<dbReference type="GO" id="GO:0004519">
    <property type="term" value="F:endonuclease activity"/>
    <property type="evidence" value="ECO:0007669"/>
    <property type="project" value="UniProtKB-KW"/>
</dbReference>
<name>A0ABT3X010_9BACL</name>
<dbReference type="InterPro" id="IPR051916">
    <property type="entry name" value="GPI-anchor_lipid_remodeler"/>
</dbReference>
<dbReference type="InterPro" id="IPR005135">
    <property type="entry name" value="Endo/exonuclease/phosphatase"/>
</dbReference>
<gene>
    <name evidence="2" type="ORF">OS242_03895</name>
</gene>
<dbReference type="RefSeq" id="WP_267150329.1">
    <property type="nucleotide sequence ID" value="NZ_JAPMLT010000001.1"/>
</dbReference>
<dbReference type="PANTHER" id="PTHR14859">
    <property type="entry name" value="CALCOFLUOR WHITE HYPERSENSITIVE PROTEIN PRECURSOR"/>
    <property type="match status" value="1"/>
</dbReference>
<proteinExistence type="predicted"/>
<dbReference type="EMBL" id="JAPMLT010000001">
    <property type="protein sequence ID" value="MCX7569107.1"/>
    <property type="molecule type" value="Genomic_DNA"/>
</dbReference>
<dbReference type="Gene3D" id="3.60.10.10">
    <property type="entry name" value="Endonuclease/exonuclease/phosphatase"/>
    <property type="match status" value="1"/>
</dbReference>
<evidence type="ECO:0000259" key="1">
    <source>
        <dbReference type="Pfam" id="PF03372"/>
    </source>
</evidence>
<comment type="caution">
    <text evidence="2">The sequence shown here is derived from an EMBL/GenBank/DDBJ whole genome shotgun (WGS) entry which is preliminary data.</text>
</comment>
<sequence>MGNKGLFAAGVLAMAAVAAIWLLMPKAHGETALMVTNKVEKRPTHLLRVATYNIHIGKDMQNKLNLAGTIETLRETDADLIGLQEVEKNGPRTHFTDQAKEIATALGMNYRFEHGLKVGPFEFGNALLSRYPILSVERIELPSKHENRVVLLAKVDVAGKETNVLVTHLGLQTDERKRDVLLIDERLANLQGPTLLLGDFNAPAQAPEMAPWFQRLASVTDQPLETFQGLGQIDHILATADWDVRKVFTVESTASDHLPLVAELRWKPDLQQDL</sequence>
<protein>
    <submittedName>
        <fullName evidence="2">Endonuclease/exonuclease/phosphatase family protein</fullName>
    </submittedName>
</protein>
<dbReference type="SUPFAM" id="SSF56219">
    <property type="entry name" value="DNase I-like"/>
    <property type="match status" value="1"/>
</dbReference>
<dbReference type="Proteomes" id="UP001208017">
    <property type="component" value="Unassembled WGS sequence"/>
</dbReference>
<feature type="domain" description="Endonuclease/exonuclease/phosphatase" evidence="1">
    <location>
        <begin position="51"/>
        <end position="257"/>
    </location>
</feature>
<organism evidence="2 3">
    <name type="scientific">Tumebacillus lacus</name>
    <dbReference type="NCBI Taxonomy" id="2995335"/>
    <lineage>
        <taxon>Bacteria</taxon>
        <taxon>Bacillati</taxon>
        <taxon>Bacillota</taxon>
        <taxon>Bacilli</taxon>
        <taxon>Bacillales</taxon>
        <taxon>Alicyclobacillaceae</taxon>
        <taxon>Tumebacillus</taxon>
    </lineage>
</organism>
<reference evidence="2 3" key="1">
    <citation type="submission" date="2022-11" db="EMBL/GenBank/DDBJ databases">
        <title>Study of microbial diversity in lake waters.</title>
        <authorList>
            <person name="Zhang J."/>
        </authorList>
    </citation>
    <scope>NUCLEOTIDE SEQUENCE [LARGE SCALE GENOMIC DNA]</scope>
    <source>
        <strain evidence="2 3">DT12</strain>
    </source>
</reference>
<evidence type="ECO:0000313" key="2">
    <source>
        <dbReference type="EMBL" id="MCX7569107.1"/>
    </source>
</evidence>
<keyword evidence="2" id="KW-0255">Endonuclease</keyword>
<evidence type="ECO:0000313" key="3">
    <source>
        <dbReference type="Proteomes" id="UP001208017"/>
    </source>
</evidence>
<keyword evidence="2" id="KW-0540">Nuclease</keyword>
<dbReference type="Pfam" id="PF03372">
    <property type="entry name" value="Exo_endo_phos"/>
    <property type="match status" value="1"/>
</dbReference>
<accession>A0ABT3X010</accession>